<dbReference type="EMBL" id="KV441557">
    <property type="protein sequence ID" value="OAG01844.1"/>
    <property type="molecule type" value="Genomic_DNA"/>
</dbReference>
<reference evidence="2 3" key="1">
    <citation type="submission" date="2016-05" db="EMBL/GenBank/DDBJ databases">
        <title>Comparative analysis of secretome profiles of manganese(II)-oxidizing ascomycete fungi.</title>
        <authorList>
            <consortium name="DOE Joint Genome Institute"/>
            <person name="Zeiner C.A."/>
            <person name="Purvine S.O."/>
            <person name="Zink E.M."/>
            <person name="Wu S."/>
            <person name="Pasa-Tolic L."/>
            <person name="Chaput D.L."/>
            <person name="Haridas S."/>
            <person name="Grigoriev I.V."/>
            <person name="Santelli C.M."/>
            <person name="Hansel C.M."/>
        </authorList>
    </citation>
    <scope>NUCLEOTIDE SEQUENCE [LARGE SCALE GENOMIC DNA]</scope>
    <source>
        <strain evidence="2 3">AP3s5-JAC2a</strain>
    </source>
</reference>
<dbReference type="RefSeq" id="XP_018032209.1">
    <property type="nucleotide sequence ID" value="XM_018183258.1"/>
</dbReference>
<dbReference type="GeneID" id="28766744"/>
<evidence type="ECO:0000256" key="1">
    <source>
        <dbReference type="SAM" id="MobiDB-lite"/>
    </source>
</evidence>
<organism evidence="2 3">
    <name type="scientific">Paraphaeosphaeria sporulosa</name>
    <dbReference type="NCBI Taxonomy" id="1460663"/>
    <lineage>
        <taxon>Eukaryota</taxon>
        <taxon>Fungi</taxon>
        <taxon>Dikarya</taxon>
        <taxon>Ascomycota</taxon>
        <taxon>Pezizomycotina</taxon>
        <taxon>Dothideomycetes</taxon>
        <taxon>Pleosporomycetidae</taxon>
        <taxon>Pleosporales</taxon>
        <taxon>Massarineae</taxon>
        <taxon>Didymosphaeriaceae</taxon>
        <taxon>Paraphaeosphaeria</taxon>
    </lineage>
</organism>
<sequence>MPHVESKAAEANTEPDQKPQTIANSLCIAAMSNHNSEIQPFELLPPTVLLVAGQVSSSATSPQNSVRLPVASAEKSAYLNARIQPLAVRGNDVTIELPDVEPAALRLYVWWLQYENAPLHLHEENGPVVQPRQTLIWRECLDLIQAHLVGSKFGDVDFQRYILGQLDAWLDPQQNPDPELLNYLWEKDRDVGDELMCFVMARMFQMGMEKARMLVSWIKGLTKGKRMMNFSEGIRESRGRGPATSTRKTYQGPKSSSEKVEEVVPLEPTSRDRTPPELYRKSRAEVPTFGGATQEDCECAVPAPSQRKPSSRRSLSSPSSGIFTVPGRELTQRASTSQAQLENLPQVLRIHPKTVASTNNTSIHAEMERQRIFSPQLPPPPSLHPSIHRAMHSTPTPARSQNSLRTPQEKDHEMRGGVHSTSPAGNTATMPDAALSLLDFWVDPPANPALQYTPPDRYIPTFKPPPTPPKVQPAWPQSTVPLTLTTKQVLHSFSVTRTPTPRRRATRSWSVVSIHPSSHYLAYSPPPHSKIGIDRPARGIIGRKPVPEGGLNFLRGFQDGEWLLRVVSINSRAGRVGLARGDEWRKEEGLGQMWKGRPGAA</sequence>
<name>A0A177C234_9PLEO</name>
<feature type="region of interest" description="Disordered" evidence="1">
    <location>
        <begin position="373"/>
        <end position="429"/>
    </location>
</feature>
<evidence type="ECO:0000313" key="2">
    <source>
        <dbReference type="EMBL" id="OAG01844.1"/>
    </source>
</evidence>
<feature type="compositionally biased region" description="Polar residues" evidence="1">
    <location>
        <begin position="419"/>
        <end position="429"/>
    </location>
</feature>
<feature type="region of interest" description="Disordered" evidence="1">
    <location>
        <begin position="295"/>
        <end position="338"/>
    </location>
</feature>
<dbReference type="InParanoid" id="A0A177C234"/>
<keyword evidence="3" id="KW-1185">Reference proteome</keyword>
<feature type="region of interest" description="Disordered" evidence="1">
    <location>
        <begin position="233"/>
        <end position="279"/>
    </location>
</feature>
<dbReference type="AlphaFoldDB" id="A0A177C234"/>
<feature type="region of interest" description="Disordered" evidence="1">
    <location>
        <begin position="1"/>
        <end position="20"/>
    </location>
</feature>
<feature type="compositionally biased region" description="Low complexity" evidence="1">
    <location>
        <begin position="304"/>
        <end position="320"/>
    </location>
</feature>
<feature type="compositionally biased region" description="Polar residues" evidence="1">
    <location>
        <begin position="243"/>
        <end position="255"/>
    </location>
</feature>
<proteinExistence type="predicted"/>
<protein>
    <submittedName>
        <fullName evidence="2">Uncharacterized protein</fullName>
    </submittedName>
</protein>
<feature type="compositionally biased region" description="Basic and acidic residues" evidence="1">
    <location>
        <begin position="407"/>
        <end position="416"/>
    </location>
</feature>
<gene>
    <name evidence="2" type="ORF">CC84DRAFT_1221307</name>
</gene>
<accession>A0A177C234</accession>
<dbReference type="OrthoDB" id="3788067at2759"/>
<feature type="compositionally biased region" description="Polar residues" evidence="1">
    <location>
        <begin position="393"/>
        <end position="406"/>
    </location>
</feature>
<feature type="compositionally biased region" description="Basic and acidic residues" evidence="1">
    <location>
        <begin position="269"/>
        <end position="279"/>
    </location>
</feature>
<dbReference type="Proteomes" id="UP000077069">
    <property type="component" value="Unassembled WGS sequence"/>
</dbReference>
<evidence type="ECO:0000313" key="3">
    <source>
        <dbReference type="Proteomes" id="UP000077069"/>
    </source>
</evidence>